<keyword evidence="4" id="KW-0808">Transferase</keyword>
<dbReference type="InterPro" id="IPR005467">
    <property type="entry name" value="His_kinase_dom"/>
</dbReference>
<proteinExistence type="predicted"/>
<dbReference type="InterPro" id="IPR054327">
    <property type="entry name" value="His-kinase-like_sensor"/>
</dbReference>
<evidence type="ECO:0000256" key="3">
    <source>
        <dbReference type="ARBA" id="ARBA00022553"/>
    </source>
</evidence>
<comment type="caution">
    <text evidence="10">The sequence shown here is derived from an EMBL/GenBank/DDBJ whole genome shotgun (WGS) entry which is preliminary data.</text>
</comment>
<evidence type="ECO:0000259" key="9">
    <source>
        <dbReference type="PROSITE" id="PS50109"/>
    </source>
</evidence>
<dbReference type="Pfam" id="PF00512">
    <property type="entry name" value="HisKA"/>
    <property type="match status" value="1"/>
</dbReference>
<dbReference type="InterPro" id="IPR036890">
    <property type="entry name" value="HATPase_C_sf"/>
</dbReference>
<keyword evidence="8" id="KW-0812">Transmembrane</keyword>
<keyword evidence="3" id="KW-0597">Phosphoprotein</keyword>
<sequence>MSAILPRESQAVAHTAALADARAADAGGPAATRPPAAERAPRRATLSRWVAPAVLLTLVVAWSAVAAVLTMKWRDAIAAEELQSANLARILQEQTVRVLATADQATLRLHDAVRGGELAPGDLARFANETGLAPKILLQLSLVGPNGRFIGSNLDPDGSKAGHVDLSEREHIRVHLAPQRAPGAPVVSAGGLFIGKPVLGKVSGRWTIQLSRRIAGPGGQPLGVVVASLDPSYFEDVYRGVNLGARGGVALVGSDATVRARVIGGASNGIGTQLASFGPQGQGYPDAAGRHTTVSAIDGVERLVSYRRVADYPLYVTVVRATDEALASWRDTRTLALLLTGLLTLAMAAAATIFHLGLRRLEDSNAALQISEAAAQSANQAKTEFLAAISHELRTPLTSIRGFAELMERRLPEPRFRQQAGLIRKAAEYLNTLLTEILDLAKVEAGAMQVARAPVDLRGVLEGAASFYAITAAEKGLGLHVAVADTVPATVPGDELRLKQILNNLLSNAFKFTEQGEVRIEAEVTQGPAGPRLLVHVVDTGPGIAPALHERVFERFRQGDDRVAHEHGGTGLGLALSRALAELMGGTLTLLSAPGEGARFTLGLPLA</sequence>
<dbReference type="InterPro" id="IPR036097">
    <property type="entry name" value="HisK_dim/P_sf"/>
</dbReference>
<dbReference type="CDD" id="cd00082">
    <property type="entry name" value="HisKA"/>
    <property type="match status" value="1"/>
</dbReference>
<evidence type="ECO:0000313" key="11">
    <source>
        <dbReference type="Proteomes" id="UP001365405"/>
    </source>
</evidence>
<dbReference type="PROSITE" id="PS50109">
    <property type="entry name" value="HIS_KIN"/>
    <property type="match status" value="1"/>
</dbReference>
<keyword evidence="6" id="KW-0902">Two-component regulatory system</keyword>
<feature type="region of interest" description="Disordered" evidence="7">
    <location>
        <begin position="23"/>
        <end position="42"/>
    </location>
</feature>
<dbReference type="PRINTS" id="PR00344">
    <property type="entry name" value="BCTRLSENSOR"/>
</dbReference>
<feature type="compositionally biased region" description="Low complexity" evidence="7">
    <location>
        <begin position="23"/>
        <end position="38"/>
    </location>
</feature>
<name>A0ABU9CGU1_9BURK</name>
<dbReference type="RefSeq" id="WP_341410608.1">
    <property type="nucleotide sequence ID" value="NZ_JBBUTH010000007.1"/>
</dbReference>
<dbReference type="Gene3D" id="3.30.565.10">
    <property type="entry name" value="Histidine kinase-like ATPase, C-terminal domain"/>
    <property type="match status" value="1"/>
</dbReference>
<gene>
    <name evidence="10" type="ORF">AACH10_11755</name>
</gene>
<keyword evidence="5" id="KW-0418">Kinase</keyword>
<dbReference type="CDD" id="cd12914">
    <property type="entry name" value="PDC1_DGC_like"/>
    <property type="match status" value="1"/>
</dbReference>
<dbReference type="GO" id="GO:0005524">
    <property type="term" value="F:ATP binding"/>
    <property type="evidence" value="ECO:0007669"/>
    <property type="project" value="UniProtKB-KW"/>
</dbReference>
<protein>
    <recommendedName>
        <fullName evidence="2">histidine kinase</fullName>
        <ecNumber evidence="2">2.7.13.3</ecNumber>
    </recommendedName>
</protein>
<dbReference type="SMART" id="SM00387">
    <property type="entry name" value="HATPase_c"/>
    <property type="match status" value="1"/>
</dbReference>
<dbReference type="EC" id="2.7.13.3" evidence="2"/>
<evidence type="ECO:0000256" key="5">
    <source>
        <dbReference type="ARBA" id="ARBA00022777"/>
    </source>
</evidence>
<accession>A0ABU9CGU1</accession>
<dbReference type="PANTHER" id="PTHR43711:SF26">
    <property type="entry name" value="SENSOR HISTIDINE KINASE RCSC"/>
    <property type="match status" value="1"/>
</dbReference>
<organism evidence="10 11">
    <name type="scientific">Pseudaquabacterium inlustre</name>
    <dbReference type="NCBI Taxonomy" id="2984192"/>
    <lineage>
        <taxon>Bacteria</taxon>
        <taxon>Pseudomonadati</taxon>
        <taxon>Pseudomonadota</taxon>
        <taxon>Betaproteobacteria</taxon>
        <taxon>Burkholderiales</taxon>
        <taxon>Sphaerotilaceae</taxon>
        <taxon>Pseudaquabacterium</taxon>
    </lineage>
</organism>
<dbReference type="InterPro" id="IPR003594">
    <property type="entry name" value="HATPase_dom"/>
</dbReference>
<dbReference type="InterPro" id="IPR003661">
    <property type="entry name" value="HisK_dim/P_dom"/>
</dbReference>
<evidence type="ECO:0000256" key="4">
    <source>
        <dbReference type="ARBA" id="ARBA00022679"/>
    </source>
</evidence>
<dbReference type="Pfam" id="PF02518">
    <property type="entry name" value="HATPase_c"/>
    <property type="match status" value="1"/>
</dbReference>
<feature type="transmembrane region" description="Helical" evidence="8">
    <location>
        <begin position="335"/>
        <end position="358"/>
    </location>
</feature>
<keyword evidence="8" id="KW-1133">Transmembrane helix</keyword>
<dbReference type="CDD" id="cd12915">
    <property type="entry name" value="PDC2_DGC_like"/>
    <property type="match status" value="1"/>
</dbReference>
<dbReference type="Gene3D" id="1.10.287.130">
    <property type="match status" value="1"/>
</dbReference>
<dbReference type="SUPFAM" id="SSF55874">
    <property type="entry name" value="ATPase domain of HSP90 chaperone/DNA topoisomerase II/histidine kinase"/>
    <property type="match status" value="1"/>
</dbReference>
<dbReference type="InterPro" id="IPR050736">
    <property type="entry name" value="Sensor_HK_Regulatory"/>
</dbReference>
<evidence type="ECO:0000256" key="6">
    <source>
        <dbReference type="ARBA" id="ARBA00023012"/>
    </source>
</evidence>
<keyword evidence="8" id="KW-0472">Membrane</keyword>
<keyword evidence="10" id="KW-0067">ATP-binding</keyword>
<dbReference type="CDD" id="cd16922">
    <property type="entry name" value="HATPase_EvgS-ArcB-TorS-like"/>
    <property type="match status" value="1"/>
</dbReference>
<dbReference type="SUPFAM" id="SSF47384">
    <property type="entry name" value="Homodimeric domain of signal transducing histidine kinase"/>
    <property type="match status" value="1"/>
</dbReference>
<evidence type="ECO:0000256" key="1">
    <source>
        <dbReference type="ARBA" id="ARBA00000085"/>
    </source>
</evidence>
<reference evidence="10 11" key="1">
    <citation type="submission" date="2024-04" db="EMBL/GenBank/DDBJ databases">
        <title>Novel species of the genus Ideonella isolated from streams.</title>
        <authorList>
            <person name="Lu H."/>
        </authorList>
    </citation>
    <scope>NUCLEOTIDE SEQUENCE [LARGE SCALE GENOMIC DNA]</scope>
    <source>
        <strain evidence="10 11">DXS22W</strain>
    </source>
</reference>
<dbReference type="SMART" id="SM00388">
    <property type="entry name" value="HisKA"/>
    <property type="match status" value="1"/>
</dbReference>
<dbReference type="EMBL" id="JBBUTH010000007">
    <property type="protein sequence ID" value="MEK8050913.1"/>
    <property type="molecule type" value="Genomic_DNA"/>
</dbReference>
<evidence type="ECO:0000256" key="7">
    <source>
        <dbReference type="SAM" id="MobiDB-lite"/>
    </source>
</evidence>
<keyword evidence="10" id="KW-0547">Nucleotide-binding</keyword>
<dbReference type="InterPro" id="IPR004358">
    <property type="entry name" value="Sig_transdc_His_kin-like_C"/>
</dbReference>
<dbReference type="Pfam" id="PF22588">
    <property type="entry name" value="dCache_1_like"/>
    <property type="match status" value="1"/>
</dbReference>
<evidence type="ECO:0000256" key="8">
    <source>
        <dbReference type="SAM" id="Phobius"/>
    </source>
</evidence>
<dbReference type="Gene3D" id="3.30.450.20">
    <property type="entry name" value="PAS domain"/>
    <property type="match status" value="2"/>
</dbReference>
<dbReference type="PANTHER" id="PTHR43711">
    <property type="entry name" value="TWO-COMPONENT HISTIDINE KINASE"/>
    <property type="match status" value="1"/>
</dbReference>
<evidence type="ECO:0000313" key="10">
    <source>
        <dbReference type="EMBL" id="MEK8050913.1"/>
    </source>
</evidence>
<comment type="catalytic activity">
    <reaction evidence="1">
        <text>ATP + protein L-histidine = ADP + protein N-phospho-L-histidine.</text>
        <dbReference type="EC" id="2.7.13.3"/>
    </reaction>
</comment>
<keyword evidence="11" id="KW-1185">Reference proteome</keyword>
<feature type="transmembrane region" description="Helical" evidence="8">
    <location>
        <begin position="49"/>
        <end position="69"/>
    </location>
</feature>
<dbReference type="Proteomes" id="UP001365405">
    <property type="component" value="Unassembled WGS sequence"/>
</dbReference>
<feature type="domain" description="Histidine kinase" evidence="9">
    <location>
        <begin position="388"/>
        <end position="607"/>
    </location>
</feature>
<evidence type="ECO:0000256" key="2">
    <source>
        <dbReference type="ARBA" id="ARBA00012438"/>
    </source>
</evidence>